<sequence length="154" mass="17827">MNSLRRFISLSLSFSFLIMSYTGIVLFLAPKGRVANATNWELFGLDKTQFSNLHVSVMVLFLIGMLFHIYLNWNALFNYLKNKSREVSLLNKEFLLAFGLNLLFVIGTLLYWGPFETLFDFQDQLKSSWEKPQIPSNPKSDTHEVGKQKLKLQP</sequence>
<dbReference type="PATRIC" id="fig|760154.4.peg.327"/>
<feature type="transmembrane region" description="Helical" evidence="2">
    <location>
        <begin position="7"/>
        <end position="30"/>
    </location>
</feature>
<gene>
    <name evidence="4" type="ordered locus">Sulba_0326</name>
</gene>
<accession>I3XUM8</accession>
<dbReference type="STRING" id="760154.Sulba_0326"/>
<dbReference type="OrthoDB" id="9793491at2"/>
<dbReference type="Pfam" id="PF14358">
    <property type="entry name" value="DUF4405"/>
    <property type="match status" value="1"/>
</dbReference>
<keyword evidence="5" id="KW-1185">Reference proteome</keyword>
<keyword evidence="2" id="KW-0472">Membrane</keyword>
<dbReference type="RefSeq" id="WP_014768533.1">
    <property type="nucleotide sequence ID" value="NC_018002.1"/>
</dbReference>
<feature type="region of interest" description="Disordered" evidence="1">
    <location>
        <begin position="129"/>
        <end position="154"/>
    </location>
</feature>
<evidence type="ECO:0000313" key="5">
    <source>
        <dbReference type="Proteomes" id="UP000006176"/>
    </source>
</evidence>
<dbReference type="eggNOG" id="ENOG502Z9T8">
    <property type="taxonomic scope" value="Bacteria"/>
</dbReference>
<evidence type="ECO:0000313" key="4">
    <source>
        <dbReference type="EMBL" id="AFL67652.1"/>
    </source>
</evidence>
<dbReference type="HOGENOM" id="CLU_1703329_0_0_7"/>
<feature type="transmembrane region" description="Helical" evidence="2">
    <location>
        <begin position="50"/>
        <end position="73"/>
    </location>
</feature>
<dbReference type="EMBL" id="CP003333">
    <property type="protein sequence ID" value="AFL67652.1"/>
    <property type="molecule type" value="Genomic_DNA"/>
</dbReference>
<organism evidence="4 5">
    <name type="scientific">Sulfurospirillum barnesii (strain ATCC 700032 / DSM 10660 / SES-3)</name>
    <dbReference type="NCBI Taxonomy" id="760154"/>
    <lineage>
        <taxon>Bacteria</taxon>
        <taxon>Pseudomonadati</taxon>
        <taxon>Campylobacterota</taxon>
        <taxon>Epsilonproteobacteria</taxon>
        <taxon>Campylobacterales</taxon>
        <taxon>Sulfurospirillaceae</taxon>
        <taxon>Sulfurospirillum</taxon>
    </lineage>
</organism>
<evidence type="ECO:0000256" key="2">
    <source>
        <dbReference type="SAM" id="Phobius"/>
    </source>
</evidence>
<dbReference type="AlphaFoldDB" id="I3XUM8"/>
<evidence type="ECO:0000256" key="1">
    <source>
        <dbReference type="SAM" id="MobiDB-lite"/>
    </source>
</evidence>
<proteinExistence type="predicted"/>
<dbReference type="InterPro" id="IPR025517">
    <property type="entry name" value="DUF4405"/>
</dbReference>
<dbReference type="KEGG" id="sba:Sulba_0326"/>
<evidence type="ECO:0000259" key="3">
    <source>
        <dbReference type="Pfam" id="PF14358"/>
    </source>
</evidence>
<keyword evidence="2" id="KW-1133">Transmembrane helix</keyword>
<dbReference type="Proteomes" id="UP000006176">
    <property type="component" value="Chromosome"/>
</dbReference>
<feature type="transmembrane region" description="Helical" evidence="2">
    <location>
        <begin position="94"/>
        <end position="113"/>
    </location>
</feature>
<keyword evidence="2" id="KW-0812">Transmembrane</keyword>
<feature type="domain" description="Flavinylation-associated cytochrome" evidence="3">
    <location>
        <begin position="7"/>
        <end position="73"/>
    </location>
</feature>
<protein>
    <recommendedName>
        <fullName evidence="3">Flavinylation-associated cytochrome domain-containing protein</fullName>
    </recommendedName>
</protein>
<name>I3XUM8_SULBS</name>
<reference evidence="4 5" key="1">
    <citation type="submission" date="2012-06" db="EMBL/GenBank/DDBJ databases">
        <title>Complete sequence of Sulfurospirillum barnesii SES-3.</title>
        <authorList>
            <consortium name="US DOE Joint Genome Institute"/>
            <person name="Lucas S."/>
            <person name="Han J."/>
            <person name="Lapidus A."/>
            <person name="Cheng J.-F."/>
            <person name="Goodwin L."/>
            <person name="Pitluck S."/>
            <person name="Peters L."/>
            <person name="Ovchinnikova G."/>
            <person name="Lu M."/>
            <person name="Detter J.C."/>
            <person name="Han C."/>
            <person name="Tapia R."/>
            <person name="Land M."/>
            <person name="Hauser L."/>
            <person name="Kyrpides N."/>
            <person name="Ivanova N."/>
            <person name="Pagani I."/>
            <person name="Stolz J."/>
            <person name="Arkin A."/>
            <person name="Dehal P."/>
            <person name="Oremland R."/>
            <person name="Saltikov C."/>
            <person name="Basu P."/>
            <person name="Hollibaugh J."/>
            <person name="Newman D."/>
            <person name="Stolyar S."/>
            <person name="Hazen T."/>
            <person name="Woyke T."/>
        </authorList>
    </citation>
    <scope>NUCLEOTIDE SEQUENCE [LARGE SCALE GENOMIC DNA]</scope>
    <source>
        <strain evidence="5">ATCC 700032 / DSM 10660 / SES-3</strain>
    </source>
</reference>